<accession>A0A0R3SDQ6</accession>
<dbReference type="Proteomes" id="UP000274504">
    <property type="component" value="Unassembled WGS sequence"/>
</dbReference>
<name>A0A0R3SDQ6_HYMDI</name>
<reference evidence="1 2" key="2">
    <citation type="submission" date="2018-11" db="EMBL/GenBank/DDBJ databases">
        <authorList>
            <consortium name="Pathogen Informatics"/>
        </authorList>
    </citation>
    <scope>NUCLEOTIDE SEQUENCE [LARGE SCALE GENOMIC DNA]</scope>
</reference>
<organism evidence="3">
    <name type="scientific">Hymenolepis diminuta</name>
    <name type="common">Rat tapeworm</name>
    <dbReference type="NCBI Taxonomy" id="6216"/>
    <lineage>
        <taxon>Eukaryota</taxon>
        <taxon>Metazoa</taxon>
        <taxon>Spiralia</taxon>
        <taxon>Lophotrochozoa</taxon>
        <taxon>Platyhelminthes</taxon>
        <taxon>Cestoda</taxon>
        <taxon>Eucestoda</taxon>
        <taxon>Cyclophyllidea</taxon>
        <taxon>Hymenolepididae</taxon>
        <taxon>Hymenolepis</taxon>
    </lineage>
</organism>
<evidence type="ECO:0000313" key="1">
    <source>
        <dbReference type="EMBL" id="VDL22851.1"/>
    </source>
</evidence>
<dbReference type="OrthoDB" id="5984008at2759"/>
<evidence type="ECO:0000313" key="2">
    <source>
        <dbReference type="Proteomes" id="UP000274504"/>
    </source>
</evidence>
<dbReference type="AlphaFoldDB" id="A0A0R3SDQ6"/>
<proteinExistence type="predicted"/>
<sequence>MLQSSVFSVRNSTKYSPRDLFFSKPKYFTPAFSSSAKQDYVRLKLLAFIFDVPSYVKQEKVDSSDHLRRLAKPYPQILLDPGYTFTVMVDYFPLKILEQICEPFQAATRTSNEHVPTSIFVVNDVGTMVNRPDHDRLLQLFFQITASLGLPTLTWMPNRVGTFELEDSQLAVRLEPVTWHLARALVDFAQTFNWNFIIVLYNEHAPGSKPLLSEIKRLQVERGTRFHPNFYE</sequence>
<reference evidence="3" key="1">
    <citation type="submission" date="2017-02" db="UniProtKB">
        <authorList>
            <consortium name="WormBaseParasite"/>
        </authorList>
    </citation>
    <scope>IDENTIFICATION</scope>
</reference>
<dbReference type="WBParaSite" id="HDID_0000284101-mRNA-1">
    <property type="protein sequence ID" value="HDID_0000284101-mRNA-1"/>
    <property type="gene ID" value="HDID_0000284101"/>
</dbReference>
<evidence type="ECO:0000313" key="3">
    <source>
        <dbReference type="WBParaSite" id="HDID_0000284101-mRNA-1"/>
    </source>
</evidence>
<dbReference type="EMBL" id="UYSG01000757">
    <property type="protein sequence ID" value="VDL22851.1"/>
    <property type="molecule type" value="Genomic_DNA"/>
</dbReference>
<protein>
    <submittedName>
        <fullName evidence="3">ANF_receptor domain-containing protein</fullName>
    </submittedName>
</protein>
<gene>
    <name evidence="1" type="ORF">HDID_LOCUS2839</name>
</gene>